<dbReference type="InterPro" id="IPR018060">
    <property type="entry name" value="HTH_AraC"/>
</dbReference>
<dbReference type="PROSITE" id="PS01124">
    <property type="entry name" value="HTH_ARAC_FAMILY_2"/>
    <property type="match status" value="1"/>
</dbReference>
<dbReference type="InterPro" id="IPR050204">
    <property type="entry name" value="AraC_XylS_family_regulators"/>
</dbReference>
<evidence type="ECO:0000256" key="3">
    <source>
        <dbReference type="ARBA" id="ARBA00023163"/>
    </source>
</evidence>
<protein>
    <recommendedName>
        <fullName evidence="4">HTH araC/xylS-type domain-containing protein</fullName>
    </recommendedName>
</protein>
<dbReference type="GO" id="GO:0003700">
    <property type="term" value="F:DNA-binding transcription factor activity"/>
    <property type="evidence" value="ECO:0007669"/>
    <property type="project" value="InterPro"/>
</dbReference>
<keyword evidence="3" id="KW-0804">Transcription</keyword>
<dbReference type="AlphaFoldDB" id="A0A1A0W6R9"/>
<dbReference type="EMBL" id="LZSY01000080">
    <property type="protein sequence ID" value="OBB91923.1"/>
    <property type="molecule type" value="Genomic_DNA"/>
</dbReference>
<dbReference type="SMART" id="SM00342">
    <property type="entry name" value="HTH_ARAC"/>
    <property type="match status" value="1"/>
</dbReference>
<keyword evidence="2" id="KW-0238">DNA-binding</keyword>
<evidence type="ECO:0000313" key="6">
    <source>
        <dbReference type="Proteomes" id="UP000094008"/>
    </source>
</evidence>
<gene>
    <name evidence="5" type="ORF">A5779_22680</name>
</gene>
<accession>A0A1A0W6R9</accession>
<sequence>MWEERAGRSPWVRTVWRANVESPERYSVIGSEYWGLSFIRRRDGELAAELDGPSLRNRVVDGHLGERYWGVELAAYVAIPGVPKRAILGETVTLPVSGGHVLLGDHRWPLPTWPDLEDWVDHLAENRGLLVDEEVRKALNGDRIGASERTWQRRYRRTVGLTAQQIDQLHRAQHGYFLLQTGHSPAEAAAAAGFADQPHLTRSLRLIRGQTPAAIIAAQRRRQH</sequence>
<dbReference type="OrthoDB" id="2559672at2"/>
<evidence type="ECO:0000256" key="2">
    <source>
        <dbReference type="ARBA" id="ARBA00023125"/>
    </source>
</evidence>
<dbReference type="GO" id="GO:0043565">
    <property type="term" value="F:sequence-specific DNA binding"/>
    <property type="evidence" value="ECO:0007669"/>
    <property type="project" value="InterPro"/>
</dbReference>
<dbReference type="PANTHER" id="PTHR46796:SF15">
    <property type="entry name" value="BLL1074 PROTEIN"/>
    <property type="match status" value="1"/>
</dbReference>
<comment type="caution">
    <text evidence="5">The sequence shown here is derived from an EMBL/GenBank/DDBJ whole genome shotgun (WGS) entry which is preliminary data.</text>
</comment>
<dbReference type="Proteomes" id="UP000094008">
    <property type="component" value="Unassembled WGS sequence"/>
</dbReference>
<keyword evidence="1" id="KW-0805">Transcription regulation</keyword>
<feature type="domain" description="HTH araC/xylS-type" evidence="4">
    <location>
        <begin position="142"/>
        <end position="218"/>
    </location>
</feature>
<evidence type="ECO:0000256" key="1">
    <source>
        <dbReference type="ARBA" id="ARBA00023015"/>
    </source>
</evidence>
<dbReference type="Gene3D" id="1.10.10.60">
    <property type="entry name" value="Homeodomain-like"/>
    <property type="match status" value="1"/>
</dbReference>
<organism evidence="5 6">
    <name type="scientific">Mycolicibacterium peregrinum</name>
    <name type="common">Mycobacterium peregrinum</name>
    <dbReference type="NCBI Taxonomy" id="43304"/>
    <lineage>
        <taxon>Bacteria</taxon>
        <taxon>Bacillati</taxon>
        <taxon>Actinomycetota</taxon>
        <taxon>Actinomycetes</taxon>
        <taxon>Mycobacteriales</taxon>
        <taxon>Mycobacteriaceae</taxon>
        <taxon>Mycolicibacterium</taxon>
    </lineage>
</organism>
<dbReference type="PANTHER" id="PTHR46796">
    <property type="entry name" value="HTH-TYPE TRANSCRIPTIONAL ACTIVATOR RHAS-RELATED"/>
    <property type="match status" value="1"/>
</dbReference>
<dbReference type="Pfam" id="PF12833">
    <property type="entry name" value="HTH_18"/>
    <property type="match status" value="1"/>
</dbReference>
<name>A0A1A0W6R9_MYCPR</name>
<reference evidence="6" key="1">
    <citation type="submission" date="2016-06" db="EMBL/GenBank/DDBJ databases">
        <authorList>
            <person name="Sutton G."/>
            <person name="Brinkac L."/>
            <person name="Sanka R."/>
            <person name="Adams M."/>
            <person name="Lau E."/>
            <person name="Mehaffy C."/>
            <person name="Tameris M."/>
            <person name="Hatherill M."/>
            <person name="Hanekom W."/>
            <person name="Mahomed H."/>
            <person name="Mcshane H."/>
        </authorList>
    </citation>
    <scope>NUCLEOTIDE SEQUENCE [LARGE SCALE GENOMIC DNA]</scope>
    <source>
        <strain evidence="6">852002-10433_SCH5171157</strain>
    </source>
</reference>
<evidence type="ECO:0000259" key="4">
    <source>
        <dbReference type="PROSITE" id="PS01124"/>
    </source>
</evidence>
<evidence type="ECO:0000313" key="5">
    <source>
        <dbReference type="EMBL" id="OBB91923.1"/>
    </source>
</evidence>
<proteinExistence type="predicted"/>